<name>A0ABW4EA67_9LACO</name>
<dbReference type="Pfam" id="PF14815">
    <property type="entry name" value="NUDIX_4"/>
    <property type="match status" value="1"/>
</dbReference>
<dbReference type="InterPro" id="IPR023170">
    <property type="entry name" value="HhH_base_excis_C"/>
</dbReference>
<evidence type="ECO:0000256" key="2">
    <source>
        <dbReference type="ARBA" id="ARBA00008343"/>
    </source>
</evidence>
<dbReference type="InterPro" id="IPR011257">
    <property type="entry name" value="DNA_glycosylase"/>
</dbReference>
<organism evidence="15 16">
    <name type="scientific">Lacticaseibacillus baoqingensis</name>
    <dbReference type="NCBI Taxonomy" id="2486013"/>
    <lineage>
        <taxon>Bacteria</taxon>
        <taxon>Bacillati</taxon>
        <taxon>Bacillota</taxon>
        <taxon>Bacilli</taxon>
        <taxon>Lactobacillales</taxon>
        <taxon>Lactobacillaceae</taxon>
        <taxon>Lacticaseibacillus</taxon>
    </lineage>
</organism>
<keyword evidence="5" id="KW-0004">4Fe-4S</keyword>
<keyword evidence="10" id="KW-0411">Iron-sulfur</keyword>
<dbReference type="Gene3D" id="1.10.340.30">
    <property type="entry name" value="Hypothetical protein, domain 2"/>
    <property type="match status" value="1"/>
</dbReference>
<evidence type="ECO:0000256" key="13">
    <source>
        <dbReference type="RuleBase" id="RU365096"/>
    </source>
</evidence>
<dbReference type="PANTHER" id="PTHR42944:SF1">
    <property type="entry name" value="ADENINE DNA GLYCOSYLASE"/>
    <property type="match status" value="1"/>
</dbReference>
<protein>
    <recommendedName>
        <fullName evidence="4 13">Adenine DNA glycosylase</fullName>
        <ecNumber evidence="3 13">3.2.2.31</ecNumber>
    </recommendedName>
</protein>
<keyword evidence="9 13" id="KW-0408">Iron</keyword>
<comment type="cofactor">
    <cofactor evidence="13">
        <name>[4Fe-4S] cluster</name>
        <dbReference type="ChEBI" id="CHEBI:49883"/>
    </cofactor>
    <text evidence="13">Binds 1 [4Fe-4S] cluster.</text>
</comment>
<comment type="caution">
    <text evidence="15">The sequence shown here is derived from an EMBL/GenBank/DDBJ whole genome shotgun (WGS) entry which is preliminary data.</text>
</comment>
<evidence type="ECO:0000313" key="16">
    <source>
        <dbReference type="Proteomes" id="UP001597252"/>
    </source>
</evidence>
<dbReference type="InterPro" id="IPR015797">
    <property type="entry name" value="NUDIX_hydrolase-like_dom_sf"/>
</dbReference>
<sequence length="356" mass="40002">MWKEEKIKAFRRTLLAWYDANKRDLPWRVDRNAYHVLVSELMLQQTQVQTVIPYYQRFITQMPTVQALADAPEAQVMKAWEGLGYYSRARNLQKAAKQLIRDYGGVWPHTVQELQQLAGIGPYTAGAIASIAFDQVEPAIDGNAFRVFARLFCIPDDIAQPKTRAVFDRLIRQVIDPKRPGDFNQAIMDLGASYMSAKDPDPKHSPVAAFDASWQTGRVLDFPVKTKKKRPKPVPYYAIAVHSPAGYLFVQRPSTGMLANLWMFPLVARSQLEPDTVAQAALALQARVGTEVALQDPGLPLVKHTFTHQQWQMTLLVAEAPAFALDYVPGRWVQLDDLAAIAIPTVQKKLLKGLPV</sequence>
<evidence type="ECO:0000313" key="15">
    <source>
        <dbReference type="EMBL" id="MFD1485903.1"/>
    </source>
</evidence>
<evidence type="ECO:0000256" key="12">
    <source>
        <dbReference type="ARBA" id="ARBA00023295"/>
    </source>
</evidence>
<dbReference type="Gene3D" id="3.90.79.10">
    <property type="entry name" value="Nucleoside Triphosphate Pyrophosphohydrolase"/>
    <property type="match status" value="1"/>
</dbReference>
<dbReference type="EMBL" id="JBHTON010000047">
    <property type="protein sequence ID" value="MFD1485903.1"/>
    <property type="molecule type" value="Genomic_DNA"/>
</dbReference>
<dbReference type="Gene3D" id="1.10.1670.10">
    <property type="entry name" value="Helix-hairpin-Helix base-excision DNA repair enzymes (C-terminal)"/>
    <property type="match status" value="1"/>
</dbReference>
<dbReference type="SMART" id="SM00478">
    <property type="entry name" value="ENDO3c"/>
    <property type="match status" value="1"/>
</dbReference>
<keyword evidence="6" id="KW-0479">Metal-binding</keyword>
<evidence type="ECO:0000259" key="14">
    <source>
        <dbReference type="SMART" id="SM00478"/>
    </source>
</evidence>
<keyword evidence="11" id="KW-0234">DNA repair</keyword>
<comment type="function">
    <text evidence="13">Adenine glycosylase active on G-A mispairs.</text>
</comment>
<evidence type="ECO:0000256" key="3">
    <source>
        <dbReference type="ARBA" id="ARBA00012045"/>
    </source>
</evidence>
<dbReference type="Pfam" id="PF00730">
    <property type="entry name" value="HhH-GPD"/>
    <property type="match status" value="1"/>
</dbReference>
<proteinExistence type="inferred from homology"/>
<evidence type="ECO:0000256" key="8">
    <source>
        <dbReference type="ARBA" id="ARBA00022801"/>
    </source>
</evidence>
<dbReference type="InterPro" id="IPR005760">
    <property type="entry name" value="A/G_AdeGlyc_MutY"/>
</dbReference>
<evidence type="ECO:0000256" key="5">
    <source>
        <dbReference type="ARBA" id="ARBA00022485"/>
    </source>
</evidence>
<dbReference type="Pfam" id="PF00633">
    <property type="entry name" value="HHH"/>
    <property type="match status" value="1"/>
</dbReference>
<keyword evidence="12 13" id="KW-0326">Glycosidase</keyword>
<dbReference type="GO" id="GO:0000701">
    <property type="term" value="F:purine-specific mismatch base pair DNA N-glycosylase activity"/>
    <property type="evidence" value="ECO:0007669"/>
    <property type="project" value="UniProtKB-EC"/>
</dbReference>
<reference evidence="16" key="1">
    <citation type="journal article" date="2019" name="Int. J. Syst. Evol. Microbiol.">
        <title>The Global Catalogue of Microorganisms (GCM) 10K type strain sequencing project: providing services to taxonomists for standard genome sequencing and annotation.</title>
        <authorList>
            <consortium name="The Broad Institute Genomics Platform"/>
            <consortium name="The Broad Institute Genome Sequencing Center for Infectious Disease"/>
            <person name="Wu L."/>
            <person name="Ma J."/>
        </authorList>
    </citation>
    <scope>NUCLEOTIDE SEQUENCE [LARGE SCALE GENOMIC DNA]</scope>
    <source>
        <strain evidence="16">CCM 8903</strain>
    </source>
</reference>
<evidence type="ECO:0000256" key="4">
    <source>
        <dbReference type="ARBA" id="ARBA00022023"/>
    </source>
</evidence>
<dbReference type="Proteomes" id="UP001597252">
    <property type="component" value="Unassembled WGS sequence"/>
</dbReference>
<dbReference type="InterPro" id="IPR003265">
    <property type="entry name" value="HhH-GPD_domain"/>
</dbReference>
<evidence type="ECO:0000256" key="10">
    <source>
        <dbReference type="ARBA" id="ARBA00023014"/>
    </source>
</evidence>
<dbReference type="InterPro" id="IPR029119">
    <property type="entry name" value="MutY_C"/>
</dbReference>
<accession>A0ABW4EA67</accession>
<comment type="catalytic activity">
    <reaction evidence="1 13">
        <text>Hydrolyzes free adenine bases from 7,8-dihydro-8-oxoguanine:adenine mismatched double-stranded DNA, leaving an apurinic site.</text>
        <dbReference type="EC" id="3.2.2.31"/>
    </reaction>
</comment>
<dbReference type="InterPro" id="IPR044298">
    <property type="entry name" value="MIG/MutY"/>
</dbReference>
<keyword evidence="8 15" id="KW-0378">Hydrolase</keyword>
<dbReference type="SUPFAM" id="SSF48150">
    <property type="entry name" value="DNA-glycosylase"/>
    <property type="match status" value="1"/>
</dbReference>
<evidence type="ECO:0000256" key="11">
    <source>
        <dbReference type="ARBA" id="ARBA00023204"/>
    </source>
</evidence>
<evidence type="ECO:0000256" key="7">
    <source>
        <dbReference type="ARBA" id="ARBA00022763"/>
    </source>
</evidence>
<evidence type="ECO:0000256" key="1">
    <source>
        <dbReference type="ARBA" id="ARBA00000843"/>
    </source>
</evidence>
<dbReference type="InterPro" id="IPR000445">
    <property type="entry name" value="HhH_motif"/>
</dbReference>
<gene>
    <name evidence="15" type="primary">mutY</name>
    <name evidence="15" type="ORF">ACFQ5J_11760</name>
</gene>
<evidence type="ECO:0000256" key="6">
    <source>
        <dbReference type="ARBA" id="ARBA00022723"/>
    </source>
</evidence>
<dbReference type="SUPFAM" id="SSF55811">
    <property type="entry name" value="Nudix"/>
    <property type="match status" value="1"/>
</dbReference>
<keyword evidence="16" id="KW-1185">Reference proteome</keyword>
<dbReference type="CDD" id="cd03431">
    <property type="entry name" value="NUDIX_DNA_Glycosylase_C-MutY"/>
    <property type="match status" value="1"/>
</dbReference>
<dbReference type="NCBIfam" id="TIGR01084">
    <property type="entry name" value="mutY"/>
    <property type="match status" value="1"/>
</dbReference>
<comment type="similarity">
    <text evidence="2 13">Belongs to the Nth/MutY family.</text>
</comment>
<dbReference type="PANTHER" id="PTHR42944">
    <property type="entry name" value="ADENINE DNA GLYCOSYLASE"/>
    <property type="match status" value="1"/>
</dbReference>
<dbReference type="EC" id="3.2.2.31" evidence="3 13"/>
<dbReference type="CDD" id="cd00056">
    <property type="entry name" value="ENDO3c"/>
    <property type="match status" value="1"/>
</dbReference>
<feature type="domain" description="HhH-GPD" evidence="14">
    <location>
        <begin position="42"/>
        <end position="193"/>
    </location>
</feature>
<keyword evidence="7 13" id="KW-0227">DNA damage</keyword>
<evidence type="ECO:0000256" key="9">
    <source>
        <dbReference type="ARBA" id="ARBA00023004"/>
    </source>
</evidence>
<dbReference type="RefSeq" id="WP_125754434.1">
    <property type="nucleotide sequence ID" value="NZ_JBHTON010000047.1"/>
</dbReference>